<dbReference type="EMBL" id="DS239429">
    <property type="protein sequence ID" value="EDP29879.1"/>
    <property type="molecule type" value="Genomic_DNA"/>
</dbReference>
<accession>A8QBQ5</accession>
<dbReference type="AlphaFoldDB" id="A8QBQ5"/>
<proteinExistence type="predicted"/>
<gene>
    <name evidence="1" type="ORF">Bm1_48680</name>
</gene>
<name>A8QBQ5_BRUMA</name>
<protein>
    <submittedName>
        <fullName evidence="1">Uncharacterized protein</fullName>
    </submittedName>
</protein>
<evidence type="ECO:0000313" key="1">
    <source>
        <dbReference type="EMBL" id="EDP29879.1"/>
    </source>
</evidence>
<organism evidence="1">
    <name type="scientific">Brugia malayi</name>
    <name type="common">Filarial nematode worm</name>
    <dbReference type="NCBI Taxonomy" id="6279"/>
    <lineage>
        <taxon>Eukaryota</taxon>
        <taxon>Metazoa</taxon>
        <taxon>Ecdysozoa</taxon>
        <taxon>Nematoda</taxon>
        <taxon>Chromadorea</taxon>
        <taxon>Rhabditida</taxon>
        <taxon>Spirurina</taxon>
        <taxon>Spiruromorpha</taxon>
        <taxon>Filarioidea</taxon>
        <taxon>Onchocercidae</taxon>
        <taxon>Brugia</taxon>
    </lineage>
</organism>
<sequence>MNPSSSTLFLAPSAAAHSLLSKIAATTHAAAAAATPCYFPVDSTEEYLPFLLALSLPPLRLPCQYRRLCTHLQAFFKSGPVADWKEILSGLRVTQKTAS</sequence>
<reference evidence="1" key="1">
    <citation type="journal article" date="2007" name="Science">
        <title>Draft genome of the filarial nematode parasite Brugia malayi.</title>
        <authorList>
            <person name="Ghedin E."/>
            <person name="Wang S."/>
            <person name="Spiro D."/>
            <person name="Caler E."/>
            <person name="Zhao Q."/>
            <person name="Crabtree J."/>
            <person name="Allen J.E."/>
            <person name="Delcher A.L."/>
            <person name="Guiliano D.B."/>
            <person name="Miranda-Saavedra D."/>
            <person name="Angiuoli S.V."/>
            <person name="Creasy T."/>
            <person name="Amedeo P."/>
            <person name="Haas B."/>
            <person name="El-Sayed N.M."/>
            <person name="Wortman J.R."/>
            <person name="Feldblyum T."/>
            <person name="Tallon L."/>
            <person name="Schatz M."/>
            <person name="Shumway M."/>
            <person name="Koo H."/>
            <person name="Salzberg S.L."/>
            <person name="Schobel S."/>
            <person name="Pertea M."/>
            <person name="Pop M."/>
            <person name="White O."/>
            <person name="Barton G.J."/>
            <person name="Carlow C.K."/>
            <person name="Crawford M.J."/>
            <person name="Daub J."/>
            <person name="Dimmic M.W."/>
            <person name="Estes C.F."/>
            <person name="Foster J.M."/>
            <person name="Ganatra M."/>
            <person name="Gregory W.F."/>
            <person name="Johnson N.M."/>
            <person name="Jin J."/>
            <person name="Komuniecki R."/>
            <person name="Korf I."/>
            <person name="Kumar S."/>
            <person name="Laney S."/>
            <person name="Li B.W."/>
            <person name="Li W."/>
            <person name="Lindblom T.H."/>
            <person name="Lustigman S."/>
            <person name="Ma D."/>
            <person name="Maina C.V."/>
            <person name="Martin D.M."/>
            <person name="McCarter J.P."/>
            <person name="McReynolds L."/>
            <person name="Mitreva M."/>
            <person name="Nutman T.B."/>
            <person name="Parkinson J."/>
            <person name="Peregrin-Alvarez J.M."/>
            <person name="Poole C."/>
            <person name="Ren Q."/>
            <person name="Saunders L."/>
            <person name="Sluder A.E."/>
            <person name="Smith K."/>
            <person name="Stanke M."/>
            <person name="Unnasch T.R."/>
            <person name="Ware J."/>
            <person name="Wei A.D."/>
            <person name="Weil G."/>
            <person name="Williams D.J."/>
            <person name="Zhang Y."/>
            <person name="Williams S.A."/>
            <person name="Fraser-Liggett C."/>
            <person name="Slatko B."/>
            <person name="Blaxter M.L."/>
            <person name="Scott A.L."/>
        </authorList>
    </citation>
    <scope>NUCLEOTIDE SEQUENCE [LARGE SCALE GENOMIC DNA]</scope>
</reference>